<dbReference type="Proteomes" id="UP001162992">
    <property type="component" value="Chromosome 17"/>
</dbReference>
<reference evidence="2" key="1">
    <citation type="journal article" date="2024" name="Proc. Natl. Acad. Sci. U.S.A.">
        <title>Extraordinary preservation of gene collinearity over three hundred million years revealed in homosporous lycophytes.</title>
        <authorList>
            <person name="Li C."/>
            <person name="Wickell D."/>
            <person name="Kuo L.Y."/>
            <person name="Chen X."/>
            <person name="Nie B."/>
            <person name="Liao X."/>
            <person name="Peng D."/>
            <person name="Ji J."/>
            <person name="Jenkins J."/>
            <person name="Williams M."/>
            <person name="Shu S."/>
            <person name="Plott C."/>
            <person name="Barry K."/>
            <person name="Rajasekar S."/>
            <person name="Grimwood J."/>
            <person name="Han X."/>
            <person name="Sun S."/>
            <person name="Hou Z."/>
            <person name="He W."/>
            <person name="Dai G."/>
            <person name="Sun C."/>
            <person name="Schmutz J."/>
            <person name="Leebens-Mack J.H."/>
            <person name="Li F.W."/>
            <person name="Wang L."/>
        </authorList>
    </citation>
    <scope>NUCLEOTIDE SEQUENCE [LARGE SCALE GENOMIC DNA]</scope>
    <source>
        <strain evidence="2">cv. PW_Plant_1</strain>
    </source>
</reference>
<dbReference type="EMBL" id="CM055108">
    <property type="protein sequence ID" value="KAJ7524996.1"/>
    <property type="molecule type" value="Genomic_DNA"/>
</dbReference>
<gene>
    <name evidence="1" type="ORF">O6H91_17G031400</name>
</gene>
<comment type="caution">
    <text evidence="1">The sequence shown here is derived from an EMBL/GenBank/DDBJ whole genome shotgun (WGS) entry which is preliminary data.</text>
</comment>
<accession>A0ACC2B5G2</accession>
<keyword evidence="2" id="KW-1185">Reference proteome</keyword>
<protein>
    <submittedName>
        <fullName evidence="1">Uncharacterized protein</fullName>
    </submittedName>
</protein>
<proteinExistence type="predicted"/>
<evidence type="ECO:0000313" key="1">
    <source>
        <dbReference type="EMBL" id="KAJ7524996.1"/>
    </source>
</evidence>
<organism evidence="1 2">
    <name type="scientific">Diphasiastrum complanatum</name>
    <name type="common">Issler's clubmoss</name>
    <name type="synonym">Lycopodium complanatum</name>
    <dbReference type="NCBI Taxonomy" id="34168"/>
    <lineage>
        <taxon>Eukaryota</taxon>
        <taxon>Viridiplantae</taxon>
        <taxon>Streptophyta</taxon>
        <taxon>Embryophyta</taxon>
        <taxon>Tracheophyta</taxon>
        <taxon>Lycopodiopsida</taxon>
        <taxon>Lycopodiales</taxon>
        <taxon>Lycopodiaceae</taxon>
        <taxon>Lycopodioideae</taxon>
        <taxon>Diphasiastrum</taxon>
    </lineage>
</organism>
<evidence type="ECO:0000313" key="2">
    <source>
        <dbReference type="Proteomes" id="UP001162992"/>
    </source>
</evidence>
<name>A0ACC2B5G2_DIPCM</name>
<sequence>MRELTNISTQRFGKYGIKSCEAGPISYQAIEVARRAISKKFRRNGRIWVRVLVDIPITTNLQKFEWEKDKEILQVGLLV</sequence>